<dbReference type="Proteomes" id="UP000280434">
    <property type="component" value="Unassembled WGS sequence"/>
</dbReference>
<dbReference type="Gene3D" id="1.10.10.60">
    <property type="entry name" value="Homeodomain-like"/>
    <property type="match status" value="1"/>
</dbReference>
<comment type="caution">
    <text evidence="5">The sequence shown here is derived from an EMBL/GenBank/DDBJ whole genome shotgun (WGS) entry which is preliminary data.</text>
</comment>
<proteinExistence type="predicted"/>
<dbReference type="AlphaFoldDB" id="A0A494X5U0"/>
<dbReference type="InterPro" id="IPR018060">
    <property type="entry name" value="HTH_AraC"/>
</dbReference>
<evidence type="ECO:0000256" key="3">
    <source>
        <dbReference type="ARBA" id="ARBA00023163"/>
    </source>
</evidence>
<organism evidence="5 6">
    <name type="scientific">Trinickia fusca</name>
    <dbReference type="NCBI Taxonomy" id="2419777"/>
    <lineage>
        <taxon>Bacteria</taxon>
        <taxon>Pseudomonadati</taxon>
        <taxon>Pseudomonadota</taxon>
        <taxon>Betaproteobacteria</taxon>
        <taxon>Burkholderiales</taxon>
        <taxon>Burkholderiaceae</taxon>
        <taxon>Trinickia</taxon>
    </lineage>
</organism>
<dbReference type="PANTHER" id="PTHR46796:SF6">
    <property type="entry name" value="ARAC SUBFAMILY"/>
    <property type="match status" value="1"/>
</dbReference>
<accession>A0A494X5U0</accession>
<dbReference type="PROSITE" id="PS01124">
    <property type="entry name" value="HTH_ARAC_FAMILY_2"/>
    <property type="match status" value="1"/>
</dbReference>
<reference evidence="5 6" key="1">
    <citation type="submission" date="2018-10" db="EMBL/GenBank/DDBJ databases">
        <title>Paraburkholderia sp. 7MK8-2, isolated from soil.</title>
        <authorList>
            <person name="Gao Z.-H."/>
            <person name="Qiu L.-H."/>
        </authorList>
    </citation>
    <scope>NUCLEOTIDE SEQUENCE [LARGE SCALE GENOMIC DNA]</scope>
    <source>
        <strain evidence="5 6">7MK8-2</strain>
    </source>
</reference>
<evidence type="ECO:0000256" key="2">
    <source>
        <dbReference type="ARBA" id="ARBA00023125"/>
    </source>
</evidence>
<dbReference type="PROSITE" id="PS00041">
    <property type="entry name" value="HTH_ARAC_FAMILY_1"/>
    <property type="match status" value="1"/>
</dbReference>
<dbReference type="SUPFAM" id="SSF46689">
    <property type="entry name" value="Homeodomain-like"/>
    <property type="match status" value="1"/>
</dbReference>
<dbReference type="EMBL" id="RBZV01000008">
    <property type="protein sequence ID" value="RKP46047.1"/>
    <property type="molecule type" value="Genomic_DNA"/>
</dbReference>
<dbReference type="InterPro" id="IPR050204">
    <property type="entry name" value="AraC_XylS_family_regulators"/>
</dbReference>
<dbReference type="SMART" id="SM00342">
    <property type="entry name" value="HTH_ARAC"/>
    <property type="match status" value="1"/>
</dbReference>
<dbReference type="GO" id="GO:0043565">
    <property type="term" value="F:sequence-specific DNA binding"/>
    <property type="evidence" value="ECO:0007669"/>
    <property type="project" value="InterPro"/>
</dbReference>
<keyword evidence="3" id="KW-0804">Transcription</keyword>
<dbReference type="OrthoDB" id="8590374at2"/>
<sequence length="366" mass="41124">MHIQSALPIIIRRRTDEPEGNCVSNTTHPPYRFSLTDYSAADRLDAWRAQYTLAEFSMAQQIDPSIDYQFVGYTLGNISVGQWTYRQERVDTAPLIYSLNRSSSIIRRDGFDNYSFNLRRAGCVLGDVDGRSVAVQPGEILVIDQARPYHREIRAGDAITLLVARDMLPNTPSSLHGMIFSSGMSQLLEDYLASLLRKIDTLTPLEALHAEQATLNLVNAMLTSANQEAANARNDILSALYVKIKEYIRSNLESPDLSPDNICKTIGISRSSLYRLFEQDGGVANYIRKLRLLAIRRALVSPVNPRHRIGDLAYRYGFNSNTQLSRAFKQEFGHAPSETRELAESGVALFLPQSDADYNGWLAQMR</sequence>
<dbReference type="Pfam" id="PF14525">
    <property type="entry name" value="AraC_binding_2"/>
    <property type="match status" value="1"/>
</dbReference>
<dbReference type="InterPro" id="IPR018062">
    <property type="entry name" value="HTH_AraC-typ_CS"/>
</dbReference>
<protein>
    <submittedName>
        <fullName evidence="5">Helix-turn-helix domain-containing protein</fullName>
    </submittedName>
</protein>
<evidence type="ECO:0000256" key="1">
    <source>
        <dbReference type="ARBA" id="ARBA00023015"/>
    </source>
</evidence>
<dbReference type="GO" id="GO:0003700">
    <property type="term" value="F:DNA-binding transcription factor activity"/>
    <property type="evidence" value="ECO:0007669"/>
    <property type="project" value="InterPro"/>
</dbReference>
<keyword evidence="2" id="KW-0238">DNA-binding</keyword>
<evidence type="ECO:0000313" key="6">
    <source>
        <dbReference type="Proteomes" id="UP000280434"/>
    </source>
</evidence>
<keyword evidence="1" id="KW-0805">Transcription regulation</keyword>
<name>A0A494X5U0_9BURK</name>
<evidence type="ECO:0000259" key="4">
    <source>
        <dbReference type="PROSITE" id="PS01124"/>
    </source>
</evidence>
<dbReference type="PANTHER" id="PTHR46796">
    <property type="entry name" value="HTH-TYPE TRANSCRIPTIONAL ACTIVATOR RHAS-RELATED"/>
    <property type="match status" value="1"/>
</dbReference>
<keyword evidence="6" id="KW-1185">Reference proteome</keyword>
<dbReference type="Pfam" id="PF12833">
    <property type="entry name" value="HTH_18"/>
    <property type="match status" value="1"/>
</dbReference>
<dbReference type="InterPro" id="IPR035418">
    <property type="entry name" value="AraC-bd_2"/>
</dbReference>
<feature type="domain" description="HTH araC/xylS-type" evidence="4">
    <location>
        <begin position="242"/>
        <end position="342"/>
    </location>
</feature>
<gene>
    <name evidence="5" type="ORF">D7S89_18960</name>
</gene>
<dbReference type="InterPro" id="IPR009057">
    <property type="entry name" value="Homeodomain-like_sf"/>
</dbReference>
<evidence type="ECO:0000313" key="5">
    <source>
        <dbReference type="EMBL" id="RKP46047.1"/>
    </source>
</evidence>